<dbReference type="SUPFAM" id="SSF52540">
    <property type="entry name" value="P-loop containing nucleoside triphosphate hydrolases"/>
    <property type="match status" value="1"/>
</dbReference>
<comment type="similarity">
    <text evidence="10">Belongs to the ABC-4 integral membrane protein family.</text>
</comment>
<feature type="compositionally biased region" description="Basic and acidic residues" evidence="12">
    <location>
        <begin position="276"/>
        <end position="293"/>
    </location>
</feature>
<sequence>MANRNASALPFCEPATARRLFKTEHYKRATVFWSPNPRHHKGERQPPEVDHRASTVPLLELQGVQRLFDETSGIRDVNLRVNRGDFLAIVGPSGAGKSTLLNIIGLLDRPDSGSYRLNGVDIAHASERERDRYRSRNFGFVFQSSFALGDENCRRNAELGLKIQGVALPDRSGIVESTLNWFGLGDRSLLLARDLSGGEKQRLGIARAVATRPEILLADEPTGNLDSHNTQIVLDSLDALNDQGVTLIIVTHDDEVSARAKRVIRVIDGQLSESPSPRRDPSEHATVPSDEHTPLSAIVPSRSVRLETWIGRIFDRIDDVTTSLTHRMMRSTLLTLAFALGVGGLVAAVGVSQTTSEQVTQRLSVAALDEVRVTPAGGGALLKPDNPQLDQWANRIKELPGVQNVGFTATIGASSAQVRRFSPTDPEPNANLLVSSVSSEYLRLQGVTQLPSAISLLDATAATDIAFLGKNIAKALDVSVGDGSQTIWVLGRRLTVVGIISGAPGRIEGLHNTVFVSRNVLAGEEKLDVSLVVRTEFGFPAAVAEAIPLRLDPVQPARFTTETVADLRNLRFGVTSDLGILLAALAGIVLIITAIGASTTMMLSVQSRKSEIAFRRAVGQSRFGVSSLFLLEGVIIGALGGAFGAAFGVMTILGLSLSRGWEPTLTPVLPPIAILIGVITGLASAALPAWRASRAEPAAAIRG</sequence>
<evidence type="ECO:0000256" key="5">
    <source>
        <dbReference type="ARBA" id="ARBA00022692"/>
    </source>
</evidence>
<feature type="domain" description="ABC transporter" evidence="14">
    <location>
        <begin position="59"/>
        <end position="293"/>
    </location>
</feature>
<dbReference type="InterPro" id="IPR025857">
    <property type="entry name" value="MacB_PCD"/>
</dbReference>
<proteinExistence type="inferred from homology"/>
<dbReference type="AlphaFoldDB" id="A0A2A6FR96"/>
<dbReference type="InterPro" id="IPR027417">
    <property type="entry name" value="P-loop_NTPase"/>
</dbReference>
<evidence type="ECO:0000256" key="2">
    <source>
        <dbReference type="ARBA" id="ARBA00022448"/>
    </source>
</evidence>
<dbReference type="Proteomes" id="UP000219994">
    <property type="component" value="Unassembled WGS sequence"/>
</dbReference>
<evidence type="ECO:0000313" key="16">
    <source>
        <dbReference type="Proteomes" id="UP000219994"/>
    </source>
</evidence>
<organism evidence="15 16">
    <name type="scientific">Candidatus Lumbricidiphila eiseniae</name>
    <dbReference type="NCBI Taxonomy" id="1969409"/>
    <lineage>
        <taxon>Bacteria</taxon>
        <taxon>Bacillati</taxon>
        <taxon>Actinomycetota</taxon>
        <taxon>Actinomycetes</taxon>
        <taxon>Micrococcales</taxon>
        <taxon>Microbacteriaceae</taxon>
        <taxon>Candidatus Lumbricidiphila</taxon>
    </lineage>
</organism>
<dbReference type="Pfam" id="PF02687">
    <property type="entry name" value="FtsX"/>
    <property type="match status" value="1"/>
</dbReference>
<dbReference type="Pfam" id="PF00005">
    <property type="entry name" value="ABC_tran"/>
    <property type="match status" value="1"/>
</dbReference>
<name>A0A2A6FR96_9MICO</name>
<evidence type="ECO:0000256" key="12">
    <source>
        <dbReference type="SAM" id="MobiDB-lite"/>
    </source>
</evidence>
<feature type="transmembrane region" description="Helical" evidence="13">
    <location>
        <begin position="333"/>
        <end position="352"/>
    </location>
</feature>
<keyword evidence="6" id="KW-0547">Nucleotide-binding</keyword>
<feature type="transmembrane region" description="Helical" evidence="13">
    <location>
        <begin position="668"/>
        <end position="687"/>
    </location>
</feature>
<evidence type="ECO:0000256" key="9">
    <source>
        <dbReference type="ARBA" id="ARBA00023136"/>
    </source>
</evidence>
<dbReference type="InterPro" id="IPR003593">
    <property type="entry name" value="AAA+_ATPase"/>
</dbReference>
<dbReference type="PANTHER" id="PTHR24220:SF648">
    <property type="entry name" value="ABC TRANSPORTER ATP-BINDING PROTEIN YTRE"/>
    <property type="match status" value="1"/>
</dbReference>
<dbReference type="Pfam" id="PF12704">
    <property type="entry name" value="MacB_PCD"/>
    <property type="match status" value="1"/>
</dbReference>
<keyword evidence="7" id="KW-0067">ATP-binding</keyword>
<feature type="region of interest" description="Disordered" evidence="12">
    <location>
        <begin position="270"/>
        <end position="294"/>
    </location>
</feature>
<keyword evidence="3" id="KW-1003">Cell membrane</keyword>
<dbReference type="Gene3D" id="3.40.50.300">
    <property type="entry name" value="P-loop containing nucleotide triphosphate hydrolases"/>
    <property type="match status" value="1"/>
</dbReference>
<keyword evidence="8 13" id="KW-1133">Transmembrane helix</keyword>
<evidence type="ECO:0000256" key="8">
    <source>
        <dbReference type="ARBA" id="ARBA00022989"/>
    </source>
</evidence>
<evidence type="ECO:0000256" key="3">
    <source>
        <dbReference type="ARBA" id="ARBA00022475"/>
    </source>
</evidence>
<dbReference type="InterPro" id="IPR015854">
    <property type="entry name" value="ABC_transpr_LolD-like"/>
</dbReference>
<evidence type="ECO:0000259" key="14">
    <source>
        <dbReference type="PROSITE" id="PS50893"/>
    </source>
</evidence>
<keyword evidence="9 13" id="KW-0472">Membrane</keyword>
<dbReference type="SMART" id="SM00382">
    <property type="entry name" value="AAA"/>
    <property type="match status" value="1"/>
</dbReference>
<dbReference type="PROSITE" id="PS50893">
    <property type="entry name" value="ABC_TRANSPORTER_2"/>
    <property type="match status" value="1"/>
</dbReference>
<comment type="subcellular location">
    <subcellularLocation>
        <location evidence="1">Cell inner membrane</location>
        <topology evidence="1">Multi-pass membrane protein</topology>
    </subcellularLocation>
</comment>
<dbReference type="GO" id="GO:0005886">
    <property type="term" value="C:plasma membrane"/>
    <property type="evidence" value="ECO:0007669"/>
    <property type="project" value="UniProtKB-SubCell"/>
</dbReference>
<accession>A0A2A6FR96</accession>
<reference evidence="16" key="1">
    <citation type="submission" date="2017-03" db="EMBL/GenBank/DDBJ databases">
        <authorList>
            <person name="Lund M.B."/>
        </authorList>
    </citation>
    <scope>NUCLEOTIDE SEQUENCE [LARGE SCALE GENOMIC DNA]</scope>
</reference>
<comment type="caution">
    <text evidence="15">The sequence shown here is derived from an EMBL/GenBank/DDBJ whole genome shotgun (WGS) entry which is preliminary data.</text>
</comment>
<feature type="transmembrane region" description="Helical" evidence="13">
    <location>
        <begin position="623"/>
        <end position="656"/>
    </location>
</feature>
<keyword evidence="2" id="KW-0813">Transport</keyword>
<dbReference type="GO" id="GO:0005524">
    <property type="term" value="F:ATP binding"/>
    <property type="evidence" value="ECO:0007669"/>
    <property type="project" value="UniProtKB-KW"/>
</dbReference>
<dbReference type="CDD" id="cd03255">
    <property type="entry name" value="ABC_MJ0796_LolCDE_FtsE"/>
    <property type="match status" value="1"/>
</dbReference>
<dbReference type="EMBL" id="NAEP01000039">
    <property type="protein sequence ID" value="PDQ35126.1"/>
    <property type="molecule type" value="Genomic_DNA"/>
</dbReference>
<dbReference type="InterPro" id="IPR017911">
    <property type="entry name" value="MacB-like_ATP-bd"/>
</dbReference>
<dbReference type="GO" id="GO:0022857">
    <property type="term" value="F:transmembrane transporter activity"/>
    <property type="evidence" value="ECO:0007669"/>
    <property type="project" value="TreeGrafter"/>
</dbReference>
<evidence type="ECO:0000256" key="11">
    <source>
        <dbReference type="ARBA" id="ARBA00038388"/>
    </source>
</evidence>
<protein>
    <recommendedName>
        <fullName evidence="14">ABC transporter domain-containing protein</fullName>
    </recommendedName>
</protein>
<dbReference type="InterPro" id="IPR003838">
    <property type="entry name" value="ABC3_permease_C"/>
</dbReference>
<evidence type="ECO:0000256" key="6">
    <source>
        <dbReference type="ARBA" id="ARBA00022741"/>
    </source>
</evidence>
<gene>
    <name evidence="15" type="ORF">B5766_07330</name>
</gene>
<dbReference type="PANTHER" id="PTHR24220">
    <property type="entry name" value="IMPORT ATP-BINDING PROTEIN"/>
    <property type="match status" value="1"/>
</dbReference>
<keyword evidence="5 13" id="KW-0812">Transmembrane</keyword>
<evidence type="ECO:0000256" key="1">
    <source>
        <dbReference type="ARBA" id="ARBA00004429"/>
    </source>
</evidence>
<evidence type="ECO:0000256" key="10">
    <source>
        <dbReference type="ARBA" id="ARBA00038076"/>
    </source>
</evidence>
<dbReference type="InterPro" id="IPR003439">
    <property type="entry name" value="ABC_transporter-like_ATP-bd"/>
</dbReference>
<evidence type="ECO:0000256" key="7">
    <source>
        <dbReference type="ARBA" id="ARBA00022840"/>
    </source>
</evidence>
<dbReference type="InterPro" id="IPR017871">
    <property type="entry name" value="ABC_transporter-like_CS"/>
</dbReference>
<dbReference type="PROSITE" id="PS00211">
    <property type="entry name" value="ABC_TRANSPORTER_1"/>
    <property type="match status" value="1"/>
</dbReference>
<evidence type="ECO:0000313" key="15">
    <source>
        <dbReference type="EMBL" id="PDQ35126.1"/>
    </source>
</evidence>
<evidence type="ECO:0000256" key="13">
    <source>
        <dbReference type="SAM" id="Phobius"/>
    </source>
</evidence>
<dbReference type="GO" id="GO:0016887">
    <property type="term" value="F:ATP hydrolysis activity"/>
    <property type="evidence" value="ECO:0007669"/>
    <property type="project" value="InterPro"/>
</dbReference>
<feature type="transmembrane region" description="Helical" evidence="13">
    <location>
        <begin position="578"/>
        <end position="603"/>
    </location>
</feature>
<comment type="similarity">
    <text evidence="11">Belongs to the ABC transporter superfamily. Macrolide exporter (TC 3.A.1.122) family.</text>
</comment>
<evidence type="ECO:0000256" key="4">
    <source>
        <dbReference type="ARBA" id="ARBA00022519"/>
    </source>
</evidence>
<keyword evidence="4" id="KW-0997">Cell inner membrane</keyword>